<feature type="region of interest" description="Disordered" evidence="1">
    <location>
        <begin position="1"/>
        <end position="31"/>
    </location>
</feature>
<sequence>MAHREKPQEGSSSWRLPNKHREGSKERTEEYEECEGVRKLGEVGRQVQQSRHEYRRKGVQECDLVRSLLQSGNRTVKPGQDVQK</sequence>
<proteinExistence type="predicted"/>
<keyword evidence="3" id="KW-1185">Reference proteome</keyword>
<dbReference type="Proteomes" id="UP001178508">
    <property type="component" value="Chromosome 8"/>
</dbReference>
<protein>
    <submittedName>
        <fullName evidence="2">Uncharacterized protein</fullName>
    </submittedName>
</protein>
<name>A0AAV1FNC1_XYRNO</name>
<dbReference type="EMBL" id="OY660871">
    <property type="protein sequence ID" value="CAJ1062917.1"/>
    <property type="molecule type" value="Genomic_DNA"/>
</dbReference>
<accession>A0AAV1FNC1</accession>
<reference evidence="2" key="1">
    <citation type="submission" date="2023-08" db="EMBL/GenBank/DDBJ databases">
        <authorList>
            <person name="Alioto T."/>
            <person name="Alioto T."/>
            <person name="Gomez Garrido J."/>
        </authorList>
    </citation>
    <scope>NUCLEOTIDE SEQUENCE</scope>
</reference>
<feature type="compositionally biased region" description="Basic and acidic residues" evidence="1">
    <location>
        <begin position="19"/>
        <end position="28"/>
    </location>
</feature>
<dbReference type="AlphaFoldDB" id="A0AAV1FNC1"/>
<evidence type="ECO:0000313" key="3">
    <source>
        <dbReference type="Proteomes" id="UP001178508"/>
    </source>
</evidence>
<evidence type="ECO:0000256" key="1">
    <source>
        <dbReference type="SAM" id="MobiDB-lite"/>
    </source>
</evidence>
<gene>
    <name evidence="2" type="ORF">XNOV1_A008191</name>
</gene>
<organism evidence="2 3">
    <name type="scientific">Xyrichtys novacula</name>
    <name type="common">Pearly razorfish</name>
    <name type="synonym">Hemipteronotus novacula</name>
    <dbReference type="NCBI Taxonomy" id="13765"/>
    <lineage>
        <taxon>Eukaryota</taxon>
        <taxon>Metazoa</taxon>
        <taxon>Chordata</taxon>
        <taxon>Craniata</taxon>
        <taxon>Vertebrata</taxon>
        <taxon>Euteleostomi</taxon>
        <taxon>Actinopterygii</taxon>
        <taxon>Neopterygii</taxon>
        <taxon>Teleostei</taxon>
        <taxon>Neoteleostei</taxon>
        <taxon>Acanthomorphata</taxon>
        <taxon>Eupercaria</taxon>
        <taxon>Labriformes</taxon>
        <taxon>Labridae</taxon>
        <taxon>Xyrichtys</taxon>
    </lineage>
</organism>
<evidence type="ECO:0000313" key="2">
    <source>
        <dbReference type="EMBL" id="CAJ1062917.1"/>
    </source>
</evidence>